<evidence type="ECO:0000313" key="2">
    <source>
        <dbReference type="EMBL" id="PWV79242.1"/>
    </source>
</evidence>
<sequence length="219" mass="22582">MGGLLIMLLPEIVGLMITPGAVIGCVLLLRSREPVRNASMLGTGFLVVYFLVALAAVLGGASDPAATSARSSAFAGLVVGLLFLAGGCWLLYRKPRKTAERPRLLAELESAGPRKAFALGVVLGVLNPNLFIMLAGMSAISSSAVSVRAALVATVVLLLAAVADFIIPIGVFALLGERAERGLAALETWMLAHSRALTLAVLFGFGALFAVRGVLDLAG</sequence>
<dbReference type="AlphaFoldDB" id="A0A317NW99"/>
<evidence type="ECO:0000256" key="1">
    <source>
        <dbReference type="SAM" id="Phobius"/>
    </source>
</evidence>
<reference evidence="2 3" key="1">
    <citation type="submission" date="2018-05" db="EMBL/GenBank/DDBJ databases">
        <title>Genomic Encyclopedia of Type Strains, Phase IV (KMG-IV): sequencing the most valuable type-strain genomes for metagenomic binning, comparative biology and taxonomic classification.</title>
        <authorList>
            <person name="Goeker M."/>
        </authorList>
    </citation>
    <scope>NUCLEOTIDE SEQUENCE [LARGE SCALE GENOMIC DNA]</scope>
    <source>
        <strain evidence="2 3">DSM 44717</strain>
    </source>
</reference>
<dbReference type="EMBL" id="QGTL01000002">
    <property type="protein sequence ID" value="PWV79242.1"/>
    <property type="molecule type" value="Genomic_DNA"/>
</dbReference>
<keyword evidence="1" id="KW-1133">Transmembrane helix</keyword>
<keyword evidence="1" id="KW-0472">Membrane</keyword>
<name>A0A317NW99_9NOCA</name>
<organism evidence="2 3">
    <name type="scientific">Nocardia neocaledoniensis</name>
    <dbReference type="NCBI Taxonomy" id="236511"/>
    <lineage>
        <taxon>Bacteria</taxon>
        <taxon>Bacillati</taxon>
        <taxon>Actinomycetota</taxon>
        <taxon>Actinomycetes</taxon>
        <taxon>Mycobacteriales</taxon>
        <taxon>Nocardiaceae</taxon>
        <taxon>Nocardia</taxon>
    </lineage>
</organism>
<dbReference type="RefSeq" id="WP_110036406.1">
    <property type="nucleotide sequence ID" value="NZ_QGTL01000002.1"/>
</dbReference>
<proteinExistence type="predicted"/>
<feature type="transmembrane region" description="Helical" evidence="1">
    <location>
        <begin position="149"/>
        <end position="175"/>
    </location>
</feature>
<feature type="transmembrane region" description="Helical" evidence="1">
    <location>
        <begin position="6"/>
        <end position="29"/>
    </location>
</feature>
<dbReference type="Pfam" id="PF11139">
    <property type="entry name" value="SfLAP"/>
    <property type="match status" value="1"/>
</dbReference>
<feature type="transmembrane region" description="Helical" evidence="1">
    <location>
        <begin position="73"/>
        <end position="92"/>
    </location>
</feature>
<feature type="transmembrane region" description="Helical" evidence="1">
    <location>
        <begin position="116"/>
        <end position="137"/>
    </location>
</feature>
<protein>
    <submittedName>
        <fullName evidence="2">Sap-like sulfolipid-1-addressing protein</fullName>
    </submittedName>
</protein>
<keyword evidence="1" id="KW-0812">Transmembrane</keyword>
<feature type="transmembrane region" description="Helical" evidence="1">
    <location>
        <begin position="196"/>
        <end position="215"/>
    </location>
</feature>
<accession>A0A317NW99</accession>
<dbReference type="Proteomes" id="UP000246410">
    <property type="component" value="Unassembled WGS sequence"/>
</dbReference>
<feature type="transmembrane region" description="Helical" evidence="1">
    <location>
        <begin position="41"/>
        <end position="61"/>
    </location>
</feature>
<keyword evidence="3" id="KW-1185">Reference proteome</keyword>
<gene>
    <name evidence="2" type="ORF">DFR69_102305</name>
</gene>
<dbReference type="InterPro" id="IPR021315">
    <property type="entry name" value="Gap/Sap"/>
</dbReference>
<comment type="caution">
    <text evidence="2">The sequence shown here is derived from an EMBL/GenBank/DDBJ whole genome shotgun (WGS) entry which is preliminary data.</text>
</comment>
<evidence type="ECO:0000313" key="3">
    <source>
        <dbReference type="Proteomes" id="UP000246410"/>
    </source>
</evidence>